<evidence type="ECO:0000313" key="1">
    <source>
        <dbReference type="EMBL" id="KXT54393.1"/>
    </source>
</evidence>
<dbReference type="EMBL" id="LTDF01000045">
    <property type="protein sequence ID" value="KXT54393.1"/>
    <property type="molecule type" value="Genomic_DNA"/>
</dbReference>
<name>A0A139LSQ2_9BACE</name>
<evidence type="ECO:0000313" key="2">
    <source>
        <dbReference type="Proteomes" id="UP000070319"/>
    </source>
</evidence>
<proteinExistence type="predicted"/>
<protein>
    <submittedName>
        <fullName evidence="1">Uncharacterized protein</fullName>
    </submittedName>
</protein>
<dbReference type="PATRIC" id="fig|329854.7.peg.932"/>
<dbReference type="Proteomes" id="UP000070319">
    <property type="component" value="Unassembled WGS sequence"/>
</dbReference>
<accession>A0A139LSQ2</accession>
<sequence length="46" mass="5295">ADDADKADERGFKKLRYNIDKLKSAFVRLIRVVRVSKLICANQCNL</sequence>
<reference evidence="1 2" key="1">
    <citation type="submission" date="2016-02" db="EMBL/GenBank/DDBJ databases">
        <authorList>
            <person name="Wen L."/>
            <person name="He K."/>
            <person name="Yang H."/>
        </authorList>
    </citation>
    <scope>NUCLEOTIDE SEQUENCE [LARGE SCALE GENOMIC DNA]</scope>
    <source>
        <strain evidence="1 2">KLE1704</strain>
    </source>
</reference>
<comment type="caution">
    <text evidence="1">The sequence shown here is derived from an EMBL/GenBank/DDBJ whole genome shotgun (WGS) entry which is preliminary data.</text>
</comment>
<dbReference type="AlphaFoldDB" id="A0A139LSQ2"/>
<gene>
    <name evidence="1" type="ORF">HMPREF2531_00926</name>
</gene>
<feature type="non-terminal residue" evidence="1">
    <location>
        <position position="1"/>
    </location>
</feature>
<organism evidence="1">
    <name type="scientific">Bacteroides intestinalis</name>
    <dbReference type="NCBI Taxonomy" id="329854"/>
    <lineage>
        <taxon>Bacteria</taxon>
        <taxon>Pseudomonadati</taxon>
        <taxon>Bacteroidota</taxon>
        <taxon>Bacteroidia</taxon>
        <taxon>Bacteroidales</taxon>
        <taxon>Bacteroidaceae</taxon>
        <taxon>Bacteroides</taxon>
    </lineage>
</organism>